<name>A0A0B7N107_9FUNG</name>
<dbReference type="Pfam" id="PF01740">
    <property type="entry name" value="STAS"/>
    <property type="match status" value="1"/>
</dbReference>
<feature type="transmembrane region" description="Helical" evidence="6">
    <location>
        <begin position="372"/>
        <end position="392"/>
    </location>
</feature>
<reference evidence="8 9" key="1">
    <citation type="submission" date="2014-09" db="EMBL/GenBank/DDBJ databases">
        <authorList>
            <person name="Ellenberger Sabrina"/>
        </authorList>
    </citation>
    <scope>NUCLEOTIDE SEQUENCE [LARGE SCALE GENOMIC DNA]</scope>
    <source>
        <strain evidence="8 9">CBS 412.66</strain>
    </source>
</reference>
<evidence type="ECO:0000256" key="3">
    <source>
        <dbReference type="ARBA" id="ARBA00022989"/>
    </source>
</evidence>
<feature type="transmembrane region" description="Helical" evidence="6">
    <location>
        <begin position="247"/>
        <end position="268"/>
    </location>
</feature>
<dbReference type="STRING" id="35722.A0A0B7N107"/>
<dbReference type="GO" id="GO:0016020">
    <property type="term" value="C:membrane"/>
    <property type="evidence" value="ECO:0007669"/>
    <property type="project" value="UniProtKB-SubCell"/>
</dbReference>
<feature type="compositionally biased region" description="Basic and acidic residues" evidence="5">
    <location>
        <begin position="581"/>
        <end position="591"/>
    </location>
</feature>
<feature type="transmembrane region" description="Helical" evidence="6">
    <location>
        <begin position="51"/>
        <end position="71"/>
    </location>
</feature>
<evidence type="ECO:0000256" key="1">
    <source>
        <dbReference type="ARBA" id="ARBA00004141"/>
    </source>
</evidence>
<dbReference type="InterPro" id="IPR002645">
    <property type="entry name" value="STAS_dom"/>
</dbReference>
<feature type="region of interest" description="Disordered" evidence="5">
    <location>
        <begin position="704"/>
        <end position="754"/>
    </location>
</feature>
<keyword evidence="9" id="KW-1185">Reference proteome</keyword>
<dbReference type="Proteomes" id="UP000054107">
    <property type="component" value="Unassembled WGS sequence"/>
</dbReference>
<organism evidence="8 9">
    <name type="scientific">Parasitella parasitica</name>
    <dbReference type="NCBI Taxonomy" id="35722"/>
    <lineage>
        <taxon>Eukaryota</taxon>
        <taxon>Fungi</taxon>
        <taxon>Fungi incertae sedis</taxon>
        <taxon>Mucoromycota</taxon>
        <taxon>Mucoromycotina</taxon>
        <taxon>Mucoromycetes</taxon>
        <taxon>Mucorales</taxon>
        <taxon>Mucorineae</taxon>
        <taxon>Mucoraceae</taxon>
        <taxon>Parasitella</taxon>
    </lineage>
</organism>
<feature type="compositionally biased region" description="Low complexity" evidence="5">
    <location>
        <begin position="608"/>
        <end position="617"/>
    </location>
</feature>
<keyword evidence="4 6" id="KW-0472">Membrane</keyword>
<dbReference type="InterPro" id="IPR036513">
    <property type="entry name" value="STAS_dom_sf"/>
</dbReference>
<proteinExistence type="predicted"/>
<evidence type="ECO:0000313" key="9">
    <source>
        <dbReference type="Proteomes" id="UP000054107"/>
    </source>
</evidence>
<keyword evidence="3 6" id="KW-1133">Transmembrane helix</keyword>
<feature type="compositionally biased region" description="Low complexity" evidence="5">
    <location>
        <begin position="725"/>
        <end position="734"/>
    </location>
</feature>
<sequence length="835" mass="91447">MPNNPIVLDYEEISYKKEFKQFSQGIPKYLKHYLSNLLPIIYWIHRYNLTWLLSDIIAGVTVGIVAVPQGMGYAKIANLSPQYGLYSSFVGLCLYCLFGTSKDISIGPTAVMSLLVGQTVTNVTASGQYTAPQVAVVLSLFGGFIALFIGLVRLGILVDFIPGPAIAGFMTGSSITISVGQWPKLFGMSSVNTHDSAYLIFGNFFKYLPETKLDAAFGLIGLTWLYSVRWGTGYLTKKYPKHEKIFFFANIMRNGVLVIFGTLIAFLINIGRDTSPISILKTVPSGFTAMGVPTVDVHLVSEVAGTLPSVVIILILEHVAIAKSFGRINNYKIDADQEIIAIGAANVIGSFFGAYPNTGSFSRTAITARSGARTPMSGVFSALVVLLCLYALTPAFYYIPDAILSAIIIHAVADLVSGPKFIRQLYRVNLFELFTFVAAVLITFFTSVEYGIYVSVILSIAALLLRIARPRYSVLGRIPVKPSTNYYNPKDPHSEKGIVIIDTQQDESDTTTTKQDEHTHYIYVKQDHQTLHHLVEDPPAGVVIFRFDESLTYPNAGYISDKIMHYIQDNFNSGTPAPTTKGERAWNDRRPLAQKAPAIDKDTEKDTSSSADSDATAGPADESGLPKLRAIVLDCSAINHLDSTGVQTLLDLKLTLNRFAGYEVEWHFAAIATPAIRSALITGGFGSQAGRGPRTGELLPVVPVYRDGPQCDVNNKDGKLNNNPEASASSSESSNGYTATTGHSSVNEKLDNKSDISIEKVPSIQSHHEHEQHPASISNCSRNSYVINIDGQGQVEYYPRLDRGLPIDRYPFFHWDLEDAVRAASYTRKRESSSS</sequence>
<feature type="transmembrane region" description="Helical" evidence="6">
    <location>
        <begin position="83"/>
        <end position="101"/>
    </location>
</feature>
<dbReference type="AlphaFoldDB" id="A0A0B7N107"/>
<evidence type="ECO:0000256" key="6">
    <source>
        <dbReference type="SAM" id="Phobius"/>
    </source>
</evidence>
<dbReference type="CDD" id="cd07042">
    <property type="entry name" value="STAS_SulP_like_sulfate_transporter"/>
    <property type="match status" value="1"/>
</dbReference>
<evidence type="ECO:0000313" key="8">
    <source>
        <dbReference type="EMBL" id="CEP11112.1"/>
    </source>
</evidence>
<dbReference type="EMBL" id="LN725636">
    <property type="protein sequence ID" value="CEP11112.1"/>
    <property type="molecule type" value="Genomic_DNA"/>
</dbReference>
<dbReference type="GO" id="GO:0055085">
    <property type="term" value="P:transmembrane transport"/>
    <property type="evidence" value="ECO:0007669"/>
    <property type="project" value="InterPro"/>
</dbReference>
<dbReference type="PANTHER" id="PTHR11814">
    <property type="entry name" value="SULFATE TRANSPORTER"/>
    <property type="match status" value="1"/>
</dbReference>
<feature type="region of interest" description="Disordered" evidence="5">
    <location>
        <begin position="574"/>
        <end position="622"/>
    </location>
</feature>
<evidence type="ECO:0000256" key="5">
    <source>
        <dbReference type="SAM" id="MobiDB-lite"/>
    </source>
</evidence>
<feature type="transmembrane region" description="Helical" evidence="6">
    <location>
        <begin position="428"/>
        <end position="445"/>
    </location>
</feature>
<dbReference type="Gene3D" id="3.30.750.24">
    <property type="entry name" value="STAS domain"/>
    <property type="match status" value="1"/>
</dbReference>
<protein>
    <recommendedName>
        <fullName evidence="7">STAS domain-containing protein</fullName>
    </recommendedName>
</protein>
<accession>A0A0B7N107</accession>
<feature type="transmembrane region" description="Helical" evidence="6">
    <location>
        <begin position="134"/>
        <end position="156"/>
    </location>
</feature>
<feature type="transmembrane region" description="Helical" evidence="6">
    <location>
        <begin position="163"/>
        <end position="182"/>
    </location>
</feature>
<dbReference type="InterPro" id="IPR001902">
    <property type="entry name" value="SLC26A/SulP_fam"/>
</dbReference>
<feature type="transmembrane region" description="Helical" evidence="6">
    <location>
        <begin position="303"/>
        <end position="322"/>
    </location>
</feature>
<dbReference type="OrthoDB" id="288203at2759"/>
<keyword evidence="2 6" id="KW-0812">Transmembrane</keyword>
<comment type="subcellular location">
    <subcellularLocation>
        <location evidence="1">Membrane</location>
        <topology evidence="1">Multi-pass membrane protein</topology>
    </subcellularLocation>
</comment>
<dbReference type="SUPFAM" id="SSF52091">
    <property type="entry name" value="SpoIIaa-like"/>
    <property type="match status" value="1"/>
</dbReference>
<dbReference type="NCBIfam" id="TIGR00815">
    <property type="entry name" value="sulP"/>
    <property type="match status" value="1"/>
</dbReference>
<evidence type="ECO:0000256" key="2">
    <source>
        <dbReference type="ARBA" id="ARBA00022692"/>
    </source>
</evidence>
<feature type="compositionally biased region" description="Basic and acidic residues" evidence="5">
    <location>
        <begin position="598"/>
        <end position="607"/>
    </location>
</feature>
<evidence type="ECO:0000259" key="7">
    <source>
        <dbReference type="PROSITE" id="PS50801"/>
    </source>
</evidence>
<feature type="compositionally biased region" description="Polar residues" evidence="5">
    <location>
        <begin position="735"/>
        <end position="745"/>
    </location>
</feature>
<feature type="domain" description="STAS" evidence="7">
    <location>
        <begin position="541"/>
        <end position="685"/>
    </location>
</feature>
<dbReference type="PROSITE" id="PS50801">
    <property type="entry name" value="STAS"/>
    <property type="match status" value="1"/>
</dbReference>
<gene>
    <name evidence="8" type="primary">PARPA_04913.1 scaffold 15694</name>
</gene>
<dbReference type="Pfam" id="PF00916">
    <property type="entry name" value="Sulfate_transp"/>
    <property type="match status" value="1"/>
</dbReference>
<dbReference type="InterPro" id="IPR011547">
    <property type="entry name" value="SLC26A/SulP_dom"/>
</dbReference>
<evidence type="ECO:0000256" key="4">
    <source>
        <dbReference type="ARBA" id="ARBA00023136"/>
    </source>
</evidence>